<dbReference type="GO" id="GO:0051920">
    <property type="term" value="F:peroxiredoxin activity"/>
    <property type="evidence" value="ECO:0007669"/>
    <property type="project" value="InterPro"/>
</dbReference>
<dbReference type="PANTHER" id="PTHR33930:SF2">
    <property type="entry name" value="BLR3452 PROTEIN"/>
    <property type="match status" value="1"/>
</dbReference>
<dbReference type="KEGG" id="msil:METEAL_19310"/>
<evidence type="ECO:0000259" key="1">
    <source>
        <dbReference type="Pfam" id="PF02627"/>
    </source>
</evidence>
<dbReference type="InterPro" id="IPR003779">
    <property type="entry name" value="CMD-like"/>
</dbReference>
<name>A0AA48K9X3_9BACT</name>
<organism evidence="2 3">
    <name type="scientific">Mesoterricola silvestris</name>
    <dbReference type="NCBI Taxonomy" id="2927979"/>
    <lineage>
        <taxon>Bacteria</taxon>
        <taxon>Pseudomonadati</taxon>
        <taxon>Acidobacteriota</taxon>
        <taxon>Holophagae</taxon>
        <taxon>Holophagales</taxon>
        <taxon>Holophagaceae</taxon>
        <taxon>Mesoterricola</taxon>
    </lineage>
</organism>
<evidence type="ECO:0000313" key="3">
    <source>
        <dbReference type="Proteomes" id="UP001238179"/>
    </source>
</evidence>
<keyword evidence="3" id="KW-1185">Reference proteome</keyword>
<dbReference type="AlphaFoldDB" id="A0AA48K9X3"/>
<proteinExistence type="predicted"/>
<dbReference type="InterPro" id="IPR029032">
    <property type="entry name" value="AhpD-like"/>
</dbReference>
<dbReference type="Gene3D" id="1.20.1290.10">
    <property type="entry name" value="AhpD-like"/>
    <property type="match status" value="1"/>
</dbReference>
<dbReference type="Proteomes" id="UP001238179">
    <property type="component" value="Chromosome"/>
</dbReference>
<feature type="domain" description="Carboxymuconolactone decarboxylase-like" evidence="1">
    <location>
        <begin position="15"/>
        <end position="96"/>
    </location>
</feature>
<reference evidence="3" key="1">
    <citation type="journal article" date="2023" name="Int. J. Syst. Evol. Microbiol.">
        <title>Mesoterricola silvestris gen. nov., sp. nov., Mesoterricola sediminis sp. nov., Geothrix oryzae sp. nov., Geothrix edaphica sp. nov., Geothrix rubra sp. nov., and Geothrix limicola sp. nov., six novel members of Acidobacteriota isolated from soils.</title>
        <authorList>
            <person name="Itoh H."/>
            <person name="Sugisawa Y."/>
            <person name="Mise K."/>
            <person name="Xu Z."/>
            <person name="Kuniyasu M."/>
            <person name="Ushijima N."/>
            <person name="Kawano K."/>
            <person name="Kobayashi E."/>
            <person name="Shiratori Y."/>
            <person name="Masuda Y."/>
            <person name="Senoo K."/>
        </authorList>
    </citation>
    <scope>NUCLEOTIDE SEQUENCE [LARGE SCALE GENOMIC DNA]</scope>
    <source>
        <strain evidence="3">W79</strain>
    </source>
</reference>
<dbReference type="Pfam" id="PF02627">
    <property type="entry name" value="CMD"/>
    <property type="match status" value="1"/>
</dbReference>
<sequence>MKIRENLDAMIAKHPEIYEAYERYGRAVHEQGGPLDERTRWLIKLAVSASQGLAKAQITHMAKARAAGCTGEEIEHAILLIAPTAGFPRMMEAMERFRETGD</sequence>
<dbReference type="PANTHER" id="PTHR33930">
    <property type="entry name" value="ALKYL HYDROPEROXIDE REDUCTASE AHPD"/>
    <property type="match status" value="1"/>
</dbReference>
<evidence type="ECO:0000313" key="2">
    <source>
        <dbReference type="EMBL" id="BDU72757.1"/>
    </source>
</evidence>
<dbReference type="SUPFAM" id="SSF69118">
    <property type="entry name" value="AhpD-like"/>
    <property type="match status" value="1"/>
</dbReference>
<accession>A0AA48K9X3</accession>
<gene>
    <name evidence="2" type="ORF">METEAL_19310</name>
</gene>
<dbReference type="RefSeq" id="WP_316415669.1">
    <property type="nucleotide sequence ID" value="NZ_AP027080.1"/>
</dbReference>
<protein>
    <recommendedName>
        <fullName evidence="1">Carboxymuconolactone decarboxylase-like domain-containing protein</fullName>
    </recommendedName>
</protein>
<dbReference type="EMBL" id="AP027080">
    <property type="protein sequence ID" value="BDU72757.1"/>
    <property type="molecule type" value="Genomic_DNA"/>
</dbReference>